<name>A0A9X2IW20_9NOCA</name>
<dbReference type="AlphaFoldDB" id="A0A9X2IW20"/>
<dbReference type="EMBL" id="JAMRXG010000002">
    <property type="protein sequence ID" value="MCM6773079.1"/>
    <property type="molecule type" value="Genomic_DNA"/>
</dbReference>
<organism evidence="1 2">
    <name type="scientific">Nocardia pulmonis</name>
    <dbReference type="NCBI Taxonomy" id="2951408"/>
    <lineage>
        <taxon>Bacteria</taxon>
        <taxon>Bacillati</taxon>
        <taxon>Actinomycetota</taxon>
        <taxon>Actinomycetes</taxon>
        <taxon>Mycobacteriales</taxon>
        <taxon>Nocardiaceae</taxon>
        <taxon>Nocardia</taxon>
    </lineage>
</organism>
<dbReference type="Proteomes" id="UP001139157">
    <property type="component" value="Unassembled WGS sequence"/>
</dbReference>
<sequence>MNGFINSEAGAFAIYYASCHHRQGMYEAYIDVILDSCWDPDRPASNPGPDRVTFGCRVGPIDGQSNIACSLVDAASVAPDDPLYGRKLGPDEARQHPWLSVYWDTIDHILEHDATVSTHLYGP</sequence>
<comment type="caution">
    <text evidence="1">The sequence shown here is derived from an EMBL/GenBank/DDBJ whole genome shotgun (WGS) entry which is preliminary data.</text>
</comment>
<accession>A0A9X2IW20</accession>
<protein>
    <submittedName>
        <fullName evidence="1">Uncharacterized protein</fullName>
    </submittedName>
</protein>
<reference evidence="1" key="1">
    <citation type="submission" date="2022-06" db="EMBL/GenBank/DDBJ databases">
        <title>Novel species in genus nocardia.</title>
        <authorList>
            <person name="Li F."/>
        </authorList>
    </citation>
    <scope>NUCLEOTIDE SEQUENCE</scope>
    <source>
        <strain evidence="1">CDC141</strain>
    </source>
</reference>
<evidence type="ECO:0000313" key="2">
    <source>
        <dbReference type="Proteomes" id="UP001139157"/>
    </source>
</evidence>
<evidence type="ECO:0000313" key="1">
    <source>
        <dbReference type="EMBL" id="MCM6773079.1"/>
    </source>
</evidence>
<gene>
    <name evidence="1" type="ORF">NDR86_06300</name>
</gene>
<dbReference type="RefSeq" id="WP_251910064.1">
    <property type="nucleotide sequence ID" value="NZ_JAMRXG010000002.1"/>
</dbReference>
<keyword evidence="2" id="KW-1185">Reference proteome</keyword>
<proteinExistence type="predicted"/>